<reference evidence="2 3" key="1">
    <citation type="submission" date="2021-06" db="EMBL/GenBank/DDBJ databases">
        <authorList>
            <person name="Kallberg Y."/>
            <person name="Tangrot J."/>
            <person name="Rosling A."/>
        </authorList>
    </citation>
    <scope>NUCLEOTIDE SEQUENCE [LARGE SCALE GENOMIC DNA]</scope>
    <source>
        <strain evidence="2 3">120-4 pot B 10/14</strain>
    </source>
</reference>
<feature type="compositionally biased region" description="Acidic residues" evidence="1">
    <location>
        <begin position="184"/>
        <end position="211"/>
    </location>
</feature>
<keyword evidence="3" id="KW-1185">Reference proteome</keyword>
<feature type="non-terminal residue" evidence="2">
    <location>
        <position position="1"/>
    </location>
</feature>
<evidence type="ECO:0000256" key="1">
    <source>
        <dbReference type="SAM" id="MobiDB-lite"/>
    </source>
</evidence>
<proteinExistence type="predicted"/>
<gene>
    <name evidence="2" type="ORF">GMARGA_LOCUS14567</name>
</gene>
<evidence type="ECO:0000313" key="2">
    <source>
        <dbReference type="EMBL" id="CAG8732942.1"/>
    </source>
</evidence>
<comment type="caution">
    <text evidence="2">The sequence shown here is derived from an EMBL/GenBank/DDBJ whole genome shotgun (WGS) entry which is preliminary data.</text>
</comment>
<evidence type="ECO:0000313" key="3">
    <source>
        <dbReference type="Proteomes" id="UP000789901"/>
    </source>
</evidence>
<name>A0ABN7V7A8_GIGMA</name>
<dbReference type="Proteomes" id="UP000789901">
    <property type="component" value="Unassembled WGS sequence"/>
</dbReference>
<dbReference type="EMBL" id="CAJVQB010009716">
    <property type="protein sequence ID" value="CAG8732942.1"/>
    <property type="molecule type" value="Genomic_DNA"/>
</dbReference>
<accession>A0ABN7V7A8</accession>
<organism evidence="2 3">
    <name type="scientific">Gigaspora margarita</name>
    <dbReference type="NCBI Taxonomy" id="4874"/>
    <lineage>
        <taxon>Eukaryota</taxon>
        <taxon>Fungi</taxon>
        <taxon>Fungi incertae sedis</taxon>
        <taxon>Mucoromycota</taxon>
        <taxon>Glomeromycotina</taxon>
        <taxon>Glomeromycetes</taxon>
        <taxon>Diversisporales</taxon>
        <taxon>Gigasporaceae</taxon>
        <taxon>Gigaspora</taxon>
    </lineage>
</organism>
<feature type="region of interest" description="Disordered" evidence="1">
    <location>
        <begin position="178"/>
        <end position="211"/>
    </location>
</feature>
<protein>
    <submittedName>
        <fullName evidence="2">2920_t:CDS:1</fullName>
    </submittedName>
</protein>
<sequence>VHLLNEELKKQVENLKNKTDPKNVARIISKMYKDPNKKRELVKELKAKGLSLQKQKRIDKDQWKKGRKKSDLNSVNKILDKVLNSTPEKIDFNQANKRFKKLTTRMTKSEVDQVKLERFEYFLLGDYIIKNYPKSKKNLLKAKKNFQYKCYERVANLHKVIGKHIIELPFDNTFFDGSHGNDDNASEDSNDDNASEDSNDDNASEDSNEEN</sequence>